<keyword evidence="2" id="KW-1185">Reference proteome</keyword>
<dbReference type="AlphaFoldDB" id="A0A1J7BW68"/>
<protein>
    <submittedName>
        <fullName evidence="1">Uncharacterized protein</fullName>
    </submittedName>
</protein>
<organism evidence="1 2">
    <name type="scientific">Flavobacterium johnsoniae</name>
    <name type="common">Cytophaga johnsonae</name>
    <dbReference type="NCBI Taxonomy" id="986"/>
    <lineage>
        <taxon>Bacteria</taxon>
        <taxon>Pseudomonadati</taxon>
        <taxon>Bacteroidota</taxon>
        <taxon>Flavobacteriia</taxon>
        <taxon>Flavobacteriales</taxon>
        <taxon>Flavobacteriaceae</taxon>
        <taxon>Flavobacterium</taxon>
    </lineage>
</organism>
<gene>
    <name evidence="1" type="ORF">BKM63_08570</name>
</gene>
<comment type="caution">
    <text evidence="1">The sequence shown here is derived from an EMBL/GenBank/DDBJ whole genome shotgun (WGS) entry which is preliminary data.</text>
</comment>
<reference evidence="1 2" key="1">
    <citation type="submission" date="2016-10" db="EMBL/GenBank/DDBJ databases">
        <title>Draft Genome Sequence of Rhizobacteria Flavobacterium johnsoniae CI04.</title>
        <authorList>
            <person name="Bravo J.I."/>
            <person name="Lozano G.L."/>
            <person name="Handelsman J."/>
        </authorList>
    </citation>
    <scope>NUCLEOTIDE SEQUENCE [LARGE SCALE GENOMIC DNA]</scope>
    <source>
        <strain evidence="1 2">CI04</strain>
    </source>
</reference>
<name>A0A1J7BW68_FLAJO</name>
<proteinExistence type="predicted"/>
<dbReference type="EMBL" id="MLFK01000005">
    <property type="protein sequence ID" value="OIV42907.1"/>
    <property type="molecule type" value="Genomic_DNA"/>
</dbReference>
<sequence>MSFWAFNFLNGLYFFIVKRFVQFYPKVFFESFQFDLKLKRKIFLYDKIRMTFWWYYGICVRKYNTIYNKSK</sequence>
<accession>A0A1J7BW68</accession>
<dbReference type="Proteomes" id="UP000182826">
    <property type="component" value="Unassembled WGS sequence"/>
</dbReference>
<evidence type="ECO:0000313" key="1">
    <source>
        <dbReference type="EMBL" id="OIV42907.1"/>
    </source>
</evidence>
<evidence type="ECO:0000313" key="2">
    <source>
        <dbReference type="Proteomes" id="UP000182826"/>
    </source>
</evidence>